<dbReference type="Pfam" id="PF01022">
    <property type="entry name" value="HTH_5"/>
    <property type="match status" value="1"/>
</dbReference>
<evidence type="ECO:0000256" key="2">
    <source>
        <dbReference type="ARBA" id="ARBA00023125"/>
    </source>
</evidence>
<dbReference type="GO" id="GO:0003700">
    <property type="term" value="F:DNA-binding transcription factor activity"/>
    <property type="evidence" value="ECO:0007669"/>
    <property type="project" value="InterPro"/>
</dbReference>
<dbReference type="InterPro" id="IPR001845">
    <property type="entry name" value="HTH_ArsR_DNA-bd_dom"/>
</dbReference>
<dbReference type="SUPFAM" id="SSF46785">
    <property type="entry name" value="Winged helix' DNA-binding domain"/>
    <property type="match status" value="1"/>
</dbReference>
<dbReference type="InterPro" id="IPR036390">
    <property type="entry name" value="WH_DNA-bd_sf"/>
</dbReference>
<dbReference type="GO" id="GO:0003677">
    <property type="term" value="F:DNA binding"/>
    <property type="evidence" value="ECO:0007669"/>
    <property type="project" value="UniProtKB-KW"/>
</dbReference>
<keyword evidence="3" id="KW-0804">Transcription</keyword>
<dbReference type="PANTHER" id="PTHR33154:SF28">
    <property type="entry name" value="HTH-TYPE TRANSCRIPTIONAL REGULATOR YGAV-RELATED"/>
    <property type="match status" value="1"/>
</dbReference>
<dbReference type="PANTHER" id="PTHR33154">
    <property type="entry name" value="TRANSCRIPTIONAL REGULATOR, ARSR FAMILY"/>
    <property type="match status" value="1"/>
</dbReference>
<dbReference type="Gene3D" id="1.10.10.10">
    <property type="entry name" value="Winged helix-like DNA-binding domain superfamily/Winged helix DNA-binding domain"/>
    <property type="match status" value="1"/>
</dbReference>
<name>A0AA37WWI6_9GAMM</name>
<dbReference type="Proteomes" id="UP001157439">
    <property type="component" value="Unassembled WGS sequence"/>
</dbReference>
<dbReference type="NCBIfam" id="NF033788">
    <property type="entry name" value="HTH_metalloreg"/>
    <property type="match status" value="1"/>
</dbReference>
<dbReference type="AlphaFoldDB" id="A0AA37WWI6"/>
<dbReference type="SMART" id="SM00418">
    <property type="entry name" value="HTH_ARSR"/>
    <property type="match status" value="1"/>
</dbReference>
<sequence>MTAKGNMSVEAMEQKCEMVAQVMKALSHPKRLLILCHLAQGERSVSQLECLTGLSQSQVSQFLKTMTLQGLIQARNDGSFKYFSVVDKELERLLEALHQVYC</sequence>
<reference evidence="5 6" key="1">
    <citation type="journal article" date="2014" name="Int. J. Syst. Evol. Microbiol.">
        <title>Complete genome sequence of Corynebacterium casei LMG S-19264T (=DSM 44701T), isolated from a smear-ripened cheese.</title>
        <authorList>
            <consortium name="US DOE Joint Genome Institute (JGI-PGF)"/>
            <person name="Walter F."/>
            <person name="Albersmeier A."/>
            <person name="Kalinowski J."/>
            <person name="Ruckert C."/>
        </authorList>
    </citation>
    <scope>NUCLEOTIDE SEQUENCE [LARGE SCALE GENOMIC DNA]</scope>
    <source>
        <strain evidence="5 6">NBRC 112785</strain>
    </source>
</reference>
<keyword evidence="6" id="KW-1185">Reference proteome</keyword>
<feature type="domain" description="HTH arsR-type" evidence="4">
    <location>
        <begin position="11"/>
        <end position="102"/>
    </location>
</feature>
<evidence type="ECO:0000256" key="3">
    <source>
        <dbReference type="ARBA" id="ARBA00023163"/>
    </source>
</evidence>
<keyword evidence="1" id="KW-0805">Transcription regulation</keyword>
<proteinExistence type="predicted"/>
<organism evidence="5 6">
    <name type="scientific">Paraferrimonas haliotis</name>
    <dbReference type="NCBI Taxonomy" id="2013866"/>
    <lineage>
        <taxon>Bacteria</taxon>
        <taxon>Pseudomonadati</taxon>
        <taxon>Pseudomonadota</taxon>
        <taxon>Gammaproteobacteria</taxon>
        <taxon>Alteromonadales</taxon>
        <taxon>Ferrimonadaceae</taxon>
        <taxon>Paraferrimonas</taxon>
    </lineage>
</organism>
<evidence type="ECO:0000259" key="4">
    <source>
        <dbReference type="PROSITE" id="PS50987"/>
    </source>
</evidence>
<dbReference type="PROSITE" id="PS50987">
    <property type="entry name" value="HTH_ARSR_2"/>
    <property type="match status" value="1"/>
</dbReference>
<dbReference type="PRINTS" id="PR00778">
    <property type="entry name" value="HTHARSR"/>
</dbReference>
<comment type="caution">
    <text evidence="5">The sequence shown here is derived from an EMBL/GenBank/DDBJ whole genome shotgun (WGS) entry which is preliminary data.</text>
</comment>
<accession>A0AA37WWI6</accession>
<dbReference type="CDD" id="cd00090">
    <property type="entry name" value="HTH_ARSR"/>
    <property type="match status" value="1"/>
</dbReference>
<dbReference type="InterPro" id="IPR051081">
    <property type="entry name" value="HTH_MetalResp_TranReg"/>
</dbReference>
<gene>
    <name evidence="5" type="ORF">GCM10007894_04210</name>
</gene>
<dbReference type="InterPro" id="IPR036388">
    <property type="entry name" value="WH-like_DNA-bd_sf"/>
</dbReference>
<evidence type="ECO:0000313" key="5">
    <source>
        <dbReference type="EMBL" id="GLS82444.1"/>
    </source>
</evidence>
<dbReference type="EMBL" id="BSPO01000001">
    <property type="protein sequence ID" value="GLS82444.1"/>
    <property type="molecule type" value="Genomic_DNA"/>
</dbReference>
<keyword evidence="2" id="KW-0238">DNA-binding</keyword>
<protein>
    <submittedName>
        <fullName evidence="5">Transcriptional regulator</fullName>
    </submittedName>
</protein>
<evidence type="ECO:0000256" key="1">
    <source>
        <dbReference type="ARBA" id="ARBA00023015"/>
    </source>
</evidence>
<dbReference type="RefSeq" id="WP_158220695.1">
    <property type="nucleotide sequence ID" value="NZ_BSPO01000001.1"/>
</dbReference>
<dbReference type="InterPro" id="IPR011991">
    <property type="entry name" value="ArsR-like_HTH"/>
</dbReference>
<evidence type="ECO:0000313" key="6">
    <source>
        <dbReference type="Proteomes" id="UP001157439"/>
    </source>
</evidence>